<feature type="compositionally biased region" description="Pro residues" evidence="1">
    <location>
        <begin position="28"/>
        <end position="46"/>
    </location>
</feature>
<evidence type="ECO:0000313" key="2">
    <source>
        <dbReference type="EMBL" id="OQO92963.1"/>
    </source>
</evidence>
<feature type="region of interest" description="Disordered" evidence="1">
    <location>
        <begin position="82"/>
        <end position="121"/>
    </location>
</feature>
<dbReference type="AlphaFoldDB" id="A0A1V9A793"/>
<feature type="compositionally biased region" description="Basic and acidic residues" evidence="1">
    <location>
        <begin position="1"/>
        <end position="17"/>
    </location>
</feature>
<evidence type="ECO:0000313" key="3">
    <source>
        <dbReference type="Proteomes" id="UP000192591"/>
    </source>
</evidence>
<proteinExistence type="predicted"/>
<name>A0A1V9A793_SACPI</name>
<reference evidence="2 3" key="1">
    <citation type="submission" date="2017-02" db="EMBL/GenBank/DDBJ databases">
        <title>Draft genome of Saccharomonospora sp. 154.</title>
        <authorList>
            <person name="Alonso-Carmona G.S."/>
            <person name="De La Haba R."/>
            <person name="Vera-Gargallo B."/>
            <person name="Sandoval-Trujillo A.H."/>
            <person name="Ramirez-Duran N."/>
            <person name="Ventosa A."/>
        </authorList>
    </citation>
    <scope>NUCLEOTIDE SEQUENCE [LARGE SCALE GENOMIC DNA]</scope>
    <source>
        <strain evidence="2 3">LRS4.154</strain>
    </source>
</reference>
<feature type="compositionally biased region" description="Pro residues" evidence="1">
    <location>
        <begin position="84"/>
        <end position="96"/>
    </location>
</feature>
<protein>
    <submittedName>
        <fullName evidence="2">Uncharacterized protein</fullName>
    </submittedName>
</protein>
<evidence type="ECO:0000256" key="1">
    <source>
        <dbReference type="SAM" id="MobiDB-lite"/>
    </source>
</evidence>
<keyword evidence="3" id="KW-1185">Reference proteome</keyword>
<accession>A0A1V9A793</accession>
<dbReference type="RefSeq" id="WP_081191990.1">
    <property type="nucleotide sequence ID" value="NZ_MWIH01000005.1"/>
</dbReference>
<organism evidence="2 3">
    <name type="scientific">Saccharomonospora piscinae</name>
    <dbReference type="NCBI Taxonomy" id="687388"/>
    <lineage>
        <taxon>Bacteria</taxon>
        <taxon>Bacillati</taxon>
        <taxon>Actinomycetota</taxon>
        <taxon>Actinomycetes</taxon>
        <taxon>Pseudonocardiales</taxon>
        <taxon>Pseudonocardiaceae</taxon>
        <taxon>Saccharomonospora</taxon>
    </lineage>
</organism>
<sequence>MSQDTVTEHQNGEEPAERTAAPETEKQPPLPPTGWDPYAPPAPSTPSTPSAPTAPPSPVAPAGWDPYAPPVRSAPVAPAGWDPYTPPVRSAPPAPPHTATAQGMPVPPAPVPGPAGDQAAPAGGWVRGAAITHLWSAADAPGVWVAVAGLGWKPLAASDSGSSQLTLLAVLARNYRLAVAYHEDARGHIDQLLV</sequence>
<dbReference type="EMBL" id="MWIH01000005">
    <property type="protein sequence ID" value="OQO92963.1"/>
    <property type="molecule type" value="Genomic_DNA"/>
</dbReference>
<dbReference type="Proteomes" id="UP000192591">
    <property type="component" value="Unassembled WGS sequence"/>
</dbReference>
<gene>
    <name evidence="2" type="ORF">B1813_12680</name>
</gene>
<dbReference type="STRING" id="1962155.B1813_12680"/>
<comment type="caution">
    <text evidence="2">The sequence shown here is derived from an EMBL/GenBank/DDBJ whole genome shotgun (WGS) entry which is preliminary data.</text>
</comment>
<feature type="region of interest" description="Disordered" evidence="1">
    <location>
        <begin position="1"/>
        <end position="66"/>
    </location>
</feature>